<dbReference type="SUPFAM" id="SSF54637">
    <property type="entry name" value="Thioesterase/thiol ester dehydrase-isomerase"/>
    <property type="match status" value="1"/>
</dbReference>
<keyword evidence="2" id="KW-1185">Reference proteome</keyword>
<name>A0A5J6WI99_MORMI</name>
<evidence type="ECO:0000313" key="1">
    <source>
        <dbReference type="EMBL" id="QFI36910.1"/>
    </source>
</evidence>
<proteinExistence type="predicted"/>
<accession>A0A5J6WI99</accession>
<gene>
    <name evidence="1" type="ORF">FR932_03250</name>
</gene>
<dbReference type="KEGG" id="mmaa:FR932_03250"/>
<dbReference type="Proteomes" id="UP000327424">
    <property type="component" value="Chromosome"/>
</dbReference>
<protein>
    <submittedName>
        <fullName evidence="1">DUF4442 domain-containing protein</fullName>
    </submittedName>
</protein>
<dbReference type="OrthoDB" id="9814774at2"/>
<reference evidence="1 2" key="1">
    <citation type="submission" date="2019-09" db="EMBL/GenBank/DDBJ databases">
        <title>Hybrid Assembly of the complete Genome of the Deep-Sea Bacterium Moritella marina from long Nanopore and Illumina reads.</title>
        <authorList>
            <person name="Magin S."/>
            <person name="Georgoulis A."/>
            <person name="Papadimitriou K."/>
            <person name="Iliakis G."/>
            <person name="Vorgias C.E."/>
        </authorList>
    </citation>
    <scope>NUCLEOTIDE SEQUENCE [LARGE SCALE GENOMIC DNA]</scope>
    <source>
        <strain evidence="1 2">MP-1</strain>
    </source>
</reference>
<dbReference type="RefSeq" id="WP_019440965.1">
    <property type="nucleotide sequence ID" value="NZ_ALOE01000012.1"/>
</dbReference>
<dbReference type="InterPro" id="IPR029069">
    <property type="entry name" value="HotDog_dom_sf"/>
</dbReference>
<organism evidence="1 2">
    <name type="scientific">Moritella marina ATCC 15381</name>
    <dbReference type="NCBI Taxonomy" id="1202962"/>
    <lineage>
        <taxon>Bacteria</taxon>
        <taxon>Pseudomonadati</taxon>
        <taxon>Pseudomonadota</taxon>
        <taxon>Gammaproteobacteria</taxon>
        <taxon>Alteromonadales</taxon>
        <taxon>Moritellaceae</taxon>
        <taxon>Moritella</taxon>
    </lineage>
</organism>
<dbReference type="AlphaFoldDB" id="A0A5J6WI99"/>
<dbReference type="InterPro" id="IPR027961">
    <property type="entry name" value="DUF4442"/>
</dbReference>
<dbReference type="EMBL" id="CP044399">
    <property type="protein sequence ID" value="QFI36910.1"/>
    <property type="molecule type" value="Genomic_DNA"/>
</dbReference>
<dbReference type="Gene3D" id="3.10.129.10">
    <property type="entry name" value="Hotdog Thioesterase"/>
    <property type="match status" value="1"/>
</dbReference>
<evidence type="ECO:0000313" key="2">
    <source>
        <dbReference type="Proteomes" id="UP000327424"/>
    </source>
</evidence>
<dbReference type="Pfam" id="PF14539">
    <property type="entry name" value="DUF4442"/>
    <property type="match status" value="1"/>
</dbReference>
<sequence length="164" mass="18898">MQQFFKYSKVIQTGLNLWPPFRGAGIRIDALSADYLRCKVSLKFRWWNKNANRTQYGGSMFSMTDPIYPLMFMGILGKEYVVWDKAAEIEYIAPGKKRLLAEFELSPQQIAEIVEATKTGQKIFPQFEVLIKDTKGTKVAKIKRTLYIRKKEQYCVPQDAVATA</sequence>